<feature type="region of interest" description="Disordered" evidence="1">
    <location>
        <begin position="51"/>
        <end position="91"/>
    </location>
</feature>
<accession>A0ABN8R0L5</accession>
<name>A0ABN8R0L5_9CNID</name>
<feature type="compositionally biased region" description="Polar residues" evidence="1">
    <location>
        <begin position="51"/>
        <end position="60"/>
    </location>
</feature>
<dbReference type="Proteomes" id="UP001159405">
    <property type="component" value="Unassembled WGS sequence"/>
</dbReference>
<comment type="caution">
    <text evidence="2">The sequence shown here is derived from an EMBL/GenBank/DDBJ whole genome shotgun (WGS) entry which is preliminary data.</text>
</comment>
<evidence type="ECO:0000313" key="2">
    <source>
        <dbReference type="EMBL" id="CAH3172847.1"/>
    </source>
</evidence>
<gene>
    <name evidence="2" type="ORF">PLOB_00013276</name>
</gene>
<evidence type="ECO:0000256" key="1">
    <source>
        <dbReference type="SAM" id="MobiDB-lite"/>
    </source>
</evidence>
<evidence type="ECO:0000313" key="3">
    <source>
        <dbReference type="Proteomes" id="UP001159405"/>
    </source>
</evidence>
<reference evidence="2 3" key="1">
    <citation type="submission" date="2022-05" db="EMBL/GenBank/DDBJ databases">
        <authorList>
            <consortium name="Genoscope - CEA"/>
            <person name="William W."/>
        </authorList>
    </citation>
    <scope>NUCLEOTIDE SEQUENCE [LARGE SCALE GENOMIC DNA]</scope>
</reference>
<protein>
    <submittedName>
        <fullName evidence="2">Uncharacterized protein</fullName>
    </submittedName>
</protein>
<keyword evidence="3" id="KW-1185">Reference proteome</keyword>
<dbReference type="EMBL" id="CALNXK010000176">
    <property type="protein sequence ID" value="CAH3172847.1"/>
    <property type="molecule type" value="Genomic_DNA"/>
</dbReference>
<feature type="compositionally biased region" description="Polar residues" evidence="1">
    <location>
        <begin position="80"/>
        <end position="90"/>
    </location>
</feature>
<proteinExistence type="predicted"/>
<sequence>MSGKGSSEHITELFICSFVGAVMQTVQIAPGDNITENKCRERHACHLKQFQSSQQPTSENIAVKSNPPRKRFPIPPEMFSSPSGMNNSLISDEDYKQPLTTASAKTAYNQYVYKLHEATGISEPFRHLDSVLMKEWKDLHRRTKHYYASFAKQGVRPVLESIAPGQGEELWNYLKNSSITGLGNSDNDCDEDEEISPNTFSDNTLRNLIDAYNNAQSSKSRKEILSICAQNFKRKQLKDLIPGLTDFRIKEARKHCKEHGPGTAVPTAPVHRFFLSEDKVDHFLRFITSDMISQDTAYGISKMKLESGVELVIPKPIRKLIPARIIAQYLTICDKGGFKLASTRTLFRILEVCPASTRKSLQGLDNYTADGSEPFENLDEIISMLYDGGMPDSKADRLRSMALSCKQYLKQDYSTHVVNDSMSDISSASPDHCRFFALNDPKEEQLMQSCLHSHLIGCDRCQELRDLFLSLEIPERCPMASDDICDLRFLLDDCKDKIEQWKAHILRSVNQEEGKKEVLDKLEPTEALLVDDWTMKFLPPHFREKSAEFYGKHSIN</sequence>
<organism evidence="2 3">
    <name type="scientific">Porites lobata</name>
    <dbReference type="NCBI Taxonomy" id="104759"/>
    <lineage>
        <taxon>Eukaryota</taxon>
        <taxon>Metazoa</taxon>
        <taxon>Cnidaria</taxon>
        <taxon>Anthozoa</taxon>
        <taxon>Hexacorallia</taxon>
        <taxon>Scleractinia</taxon>
        <taxon>Fungiina</taxon>
        <taxon>Poritidae</taxon>
        <taxon>Porites</taxon>
    </lineage>
</organism>